<dbReference type="GO" id="GO:0005886">
    <property type="term" value="C:plasma membrane"/>
    <property type="evidence" value="ECO:0007669"/>
    <property type="project" value="UniProtKB-SubCell"/>
</dbReference>
<dbReference type="PANTHER" id="PTHR24221:SF423">
    <property type="entry name" value="ABC TRANSPORTER"/>
    <property type="match status" value="1"/>
</dbReference>
<comment type="caution">
    <text evidence="8">The sequence shown here is derived from an EMBL/GenBank/DDBJ whole genome shotgun (WGS) entry which is preliminary data.</text>
</comment>
<dbReference type="SUPFAM" id="SSF90123">
    <property type="entry name" value="ABC transporter transmembrane region"/>
    <property type="match status" value="1"/>
</dbReference>
<accession>A0A8J7ACD2</accession>
<gene>
    <name evidence="8" type="ORF">IQ241_24820</name>
</gene>
<evidence type="ECO:0000256" key="3">
    <source>
        <dbReference type="ARBA" id="ARBA00022989"/>
    </source>
</evidence>
<name>A0A8J7ACD2_9CYAN</name>
<dbReference type="Gene3D" id="1.20.1560.10">
    <property type="entry name" value="ABC transporter type 1, transmembrane domain"/>
    <property type="match status" value="1"/>
</dbReference>
<feature type="transmembrane region" description="Helical" evidence="6">
    <location>
        <begin position="244"/>
        <end position="266"/>
    </location>
</feature>
<organism evidence="8 9">
    <name type="scientific">Vasconcelosia minhoensis LEGE 07310</name>
    <dbReference type="NCBI Taxonomy" id="915328"/>
    <lineage>
        <taxon>Bacteria</taxon>
        <taxon>Bacillati</taxon>
        <taxon>Cyanobacteriota</taxon>
        <taxon>Cyanophyceae</taxon>
        <taxon>Nodosilineales</taxon>
        <taxon>Cymatolegaceae</taxon>
        <taxon>Vasconcelosia</taxon>
        <taxon>Vasconcelosia minhoensis</taxon>
    </lineage>
</organism>
<dbReference type="PROSITE" id="PS50929">
    <property type="entry name" value="ABC_TM1F"/>
    <property type="match status" value="1"/>
</dbReference>
<dbReference type="EMBL" id="JADEXG010000123">
    <property type="protein sequence ID" value="MBE9080470.1"/>
    <property type="molecule type" value="Genomic_DNA"/>
</dbReference>
<evidence type="ECO:0000256" key="4">
    <source>
        <dbReference type="ARBA" id="ARBA00023136"/>
    </source>
</evidence>
<dbReference type="GO" id="GO:0140359">
    <property type="term" value="F:ABC-type transporter activity"/>
    <property type="evidence" value="ECO:0007669"/>
    <property type="project" value="InterPro"/>
</dbReference>
<evidence type="ECO:0000313" key="8">
    <source>
        <dbReference type="EMBL" id="MBE9080470.1"/>
    </source>
</evidence>
<dbReference type="InterPro" id="IPR036640">
    <property type="entry name" value="ABC1_TM_sf"/>
</dbReference>
<feature type="transmembrane region" description="Helical" evidence="6">
    <location>
        <begin position="167"/>
        <end position="183"/>
    </location>
</feature>
<keyword evidence="8" id="KW-0067">ATP-binding</keyword>
<evidence type="ECO:0000256" key="1">
    <source>
        <dbReference type="ARBA" id="ARBA00004651"/>
    </source>
</evidence>
<dbReference type="InterPro" id="IPR011527">
    <property type="entry name" value="ABC1_TM_dom"/>
</dbReference>
<keyword evidence="8" id="KW-0547">Nucleotide-binding</keyword>
<dbReference type="Proteomes" id="UP000636505">
    <property type="component" value="Unassembled WGS sequence"/>
</dbReference>
<dbReference type="RefSeq" id="WP_193912439.1">
    <property type="nucleotide sequence ID" value="NZ_JADEXG010000123.1"/>
</dbReference>
<evidence type="ECO:0000313" key="9">
    <source>
        <dbReference type="Proteomes" id="UP000636505"/>
    </source>
</evidence>
<comment type="subcellular location">
    <subcellularLocation>
        <location evidence="1">Cell membrane</location>
        <topology evidence="1">Multi-pass membrane protein</topology>
    </subcellularLocation>
</comment>
<keyword evidence="2 6" id="KW-0812">Transmembrane</keyword>
<dbReference type="AlphaFoldDB" id="A0A8J7ACD2"/>
<feature type="domain" description="ABC transmembrane type-1" evidence="7">
    <location>
        <begin position="20"/>
        <end position="309"/>
    </location>
</feature>
<feature type="transmembrane region" description="Helical" evidence="6">
    <location>
        <begin position="58"/>
        <end position="80"/>
    </location>
</feature>
<feature type="transmembrane region" description="Helical" evidence="6">
    <location>
        <begin position="18"/>
        <end position="38"/>
    </location>
</feature>
<proteinExistence type="predicted"/>
<protein>
    <submittedName>
        <fullName evidence="8">ABC transporter ATP-binding protein</fullName>
    </submittedName>
</protein>
<feature type="transmembrane region" description="Helical" evidence="6">
    <location>
        <begin position="144"/>
        <end position="161"/>
    </location>
</feature>
<dbReference type="InterPro" id="IPR039421">
    <property type="entry name" value="Type_1_exporter"/>
</dbReference>
<keyword evidence="4 6" id="KW-0472">Membrane</keyword>
<reference evidence="8" key="1">
    <citation type="submission" date="2020-10" db="EMBL/GenBank/DDBJ databases">
        <authorList>
            <person name="Castelo-Branco R."/>
            <person name="Eusebio N."/>
            <person name="Adriana R."/>
            <person name="Vieira A."/>
            <person name="Brugerolle De Fraissinette N."/>
            <person name="Rezende De Castro R."/>
            <person name="Schneider M.P."/>
            <person name="Vasconcelos V."/>
            <person name="Leao P.N."/>
        </authorList>
    </citation>
    <scope>NUCLEOTIDE SEQUENCE</scope>
    <source>
        <strain evidence="8">LEGE 07310</strain>
    </source>
</reference>
<keyword evidence="9" id="KW-1185">Reference proteome</keyword>
<dbReference type="CDD" id="cd07346">
    <property type="entry name" value="ABC_6TM_exporters"/>
    <property type="match status" value="1"/>
</dbReference>
<feature type="non-terminal residue" evidence="8">
    <location>
        <position position="372"/>
    </location>
</feature>
<evidence type="ECO:0000256" key="6">
    <source>
        <dbReference type="SAM" id="Phobius"/>
    </source>
</evidence>
<evidence type="ECO:0000259" key="7">
    <source>
        <dbReference type="PROSITE" id="PS50929"/>
    </source>
</evidence>
<feature type="region of interest" description="Disordered" evidence="5">
    <location>
        <begin position="318"/>
        <end position="348"/>
    </location>
</feature>
<keyword evidence="3 6" id="KW-1133">Transmembrane helix</keyword>
<evidence type="ECO:0000256" key="5">
    <source>
        <dbReference type="SAM" id="MobiDB-lite"/>
    </source>
</evidence>
<feature type="transmembrane region" description="Helical" evidence="6">
    <location>
        <begin position="286"/>
        <end position="307"/>
    </location>
</feature>
<dbReference type="Pfam" id="PF00664">
    <property type="entry name" value="ABC_membrane"/>
    <property type="match status" value="1"/>
</dbReference>
<dbReference type="PANTHER" id="PTHR24221">
    <property type="entry name" value="ATP-BINDING CASSETTE SUB-FAMILY B"/>
    <property type="match status" value="1"/>
</dbReference>
<dbReference type="GO" id="GO:0005524">
    <property type="term" value="F:ATP binding"/>
    <property type="evidence" value="ECO:0007669"/>
    <property type="project" value="UniProtKB-KW"/>
</dbReference>
<evidence type="ECO:0000256" key="2">
    <source>
        <dbReference type="ARBA" id="ARBA00022692"/>
    </source>
</evidence>
<sequence length="372" mass="41068">MPSIWQLLWQMIRYAQRLYWVDTLLWLGIVGLPIFPGVLIREFFNSLSNRSVSQASPWVWIGLLLAVGLARVAVIFTGRITKTQHRFLMSGLIRHNLLYELLKRPGAELAAGGADAQTSPGAILSFFRDDALQIENTVVGTNEIFAEAVFAAVSVGLLLSVNARMTLLVFLPLCAIAVLVHQAEHRLKRYRRASRQSTQQVTGLIGEMFTAVQAVKVAGAEARMLNALRERCDRRQQQVIRDQLFSAVLNASFESIVSLGTGLILLLASQSLGAQGDLTVGDFALFVYYLSFVTYFLGFLGGFLAATQQSEVSFDRMTSLIHPPDQPPNPPNAYSDASRSPVPCGKPLSRLHPITPLPDHPLTHPHPLFLKP</sequence>